<dbReference type="PANTHER" id="PTHR47506">
    <property type="entry name" value="TRANSCRIPTIONAL REGULATORY PROTEIN"/>
    <property type="match status" value="1"/>
</dbReference>
<dbReference type="Gene3D" id="1.10.10.60">
    <property type="entry name" value="Homeodomain-like"/>
    <property type="match status" value="1"/>
</dbReference>
<dbReference type="Pfam" id="PF16925">
    <property type="entry name" value="TetR_C_13"/>
    <property type="match status" value="1"/>
</dbReference>
<dbReference type="InterPro" id="IPR036271">
    <property type="entry name" value="Tet_transcr_reg_TetR-rel_C_sf"/>
</dbReference>
<dbReference type="PANTHER" id="PTHR47506:SF1">
    <property type="entry name" value="HTH-TYPE TRANSCRIPTIONAL REGULATOR YJDC"/>
    <property type="match status" value="1"/>
</dbReference>
<dbReference type="Pfam" id="PF00440">
    <property type="entry name" value="TetR_N"/>
    <property type="match status" value="1"/>
</dbReference>
<organism evidence="6 7">
    <name type="scientific">Paenibacillus aceris</name>
    <dbReference type="NCBI Taxonomy" id="869555"/>
    <lineage>
        <taxon>Bacteria</taxon>
        <taxon>Bacillati</taxon>
        <taxon>Bacillota</taxon>
        <taxon>Bacilli</taxon>
        <taxon>Bacillales</taxon>
        <taxon>Paenibacillaceae</taxon>
        <taxon>Paenibacillus</taxon>
    </lineage>
</organism>
<sequence>MARSKEFEINAVLDKAMDLFWRQGYEKTSIQELVTHMGIHRRSMYDTFGDKHDLFMDVMNRYKTMIETKINNRVHQTNSVKMAIRQLFEMTISKEDDQPKGCLFVNTAVELALLDSEVAAKVHEEFLVTEKLFYELLVSGQQTGEISRQHSAENLSIYLNNAWVGLRVLVKTTNDKEKLESLIDTTLAILN</sequence>
<dbReference type="Gene3D" id="1.10.357.10">
    <property type="entry name" value="Tetracycline Repressor, domain 2"/>
    <property type="match status" value="1"/>
</dbReference>
<dbReference type="SUPFAM" id="SSF46689">
    <property type="entry name" value="Homeodomain-like"/>
    <property type="match status" value="1"/>
</dbReference>
<evidence type="ECO:0000256" key="3">
    <source>
        <dbReference type="ARBA" id="ARBA00023163"/>
    </source>
</evidence>
<dbReference type="Proteomes" id="UP001519344">
    <property type="component" value="Unassembled WGS sequence"/>
</dbReference>
<keyword evidence="7" id="KW-1185">Reference proteome</keyword>
<name>A0ABS4I0J2_9BACL</name>
<evidence type="ECO:0000256" key="2">
    <source>
        <dbReference type="ARBA" id="ARBA00023125"/>
    </source>
</evidence>
<dbReference type="EMBL" id="JAGGKV010000006">
    <property type="protein sequence ID" value="MBP1963654.1"/>
    <property type="molecule type" value="Genomic_DNA"/>
</dbReference>
<evidence type="ECO:0000256" key="4">
    <source>
        <dbReference type="PROSITE-ProRule" id="PRU00335"/>
    </source>
</evidence>
<feature type="DNA-binding region" description="H-T-H motif" evidence="4">
    <location>
        <begin position="29"/>
        <end position="48"/>
    </location>
</feature>
<dbReference type="PROSITE" id="PS50977">
    <property type="entry name" value="HTH_TETR_2"/>
    <property type="match status" value="1"/>
</dbReference>
<reference evidence="6 7" key="1">
    <citation type="submission" date="2021-03" db="EMBL/GenBank/DDBJ databases">
        <title>Genomic Encyclopedia of Type Strains, Phase IV (KMG-IV): sequencing the most valuable type-strain genomes for metagenomic binning, comparative biology and taxonomic classification.</title>
        <authorList>
            <person name="Goeker M."/>
        </authorList>
    </citation>
    <scope>NUCLEOTIDE SEQUENCE [LARGE SCALE GENOMIC DNA]</scope>
    <source>
        <strain evidence="6 7">DSM 24950</strain>
    </source>
</reference>
<proteinExistence type="predicted"/>
<keyword evidence="3" id="KW-0804">Transcription</keyword>
<feature type="domain" description="HTH tetR-type" evidence="5">
    <location>
        <begin position="6"/>
        <end position="66"/>
    </location>
</feature>
<gene>
    <name evidence="6" type="ORF">J2Z65_002873</name>
</gene>
<dbReference type="InterPro" id="IPR011075">
    <property type="entry name" value="TetR_C"/>
</dbReference>
<evidence type="ECO:0000313" key="6">
    <source>
        <dbReference type="EMBL" id="MBP1963654.1"/>
    </source>
</evidence>
<evidence type="ECO:0000256" key="1">
    <source>
        <dbReference type="ARBA" id="ARBA00023015"/>
    </source>
</evidence>
<evidence type="ECO:0000313" key="7">
    <source>
        <dbReference type="Proteomes" id="UP001519344"/>
    </source>
</evidence>
<keyword evidence="2 4" id="KW-0238">DNA-binding</keyword>
<dbReference type="RefSeq" id="WP_167061055.1">
    <property type="nucleotide sequence ID" value="NZ_JAAOZR010000024.1"/>
</dbReference>
<protein>
    <submittedName>
        <fullName evidence="6">TetR/AcrR family transcriptional repressor of nem operon</fullName>
    </submittedName>
</protein>
<keyword evidence="1" id="KW-0805">Transcription regulation</keyword>
<dbReference type="InterPro" id="IPR009057">
    <property type="entry name" value="Homeodomain-like_sf"/>
</dbReference>
<comment type="caution">
    <text evidence="6">The sequence shown here is derived from an EMBL/GenBank/DDBJ whole genome shotgun (WGS) entry which is preliminary data.</text>
</comment>
<dbReference type="InterPro" id="IPR001647">
    <property type="entry name" value="HTH_TetR"/>
</dbReference>
<dbReference type="SUPFAM" id="SSF48498">
    <property type="entry name" value="Tetracyclin repressor-like, C-terminal domain"/>
    <property type="match status" value="1"/>
</dbReference>
<evidence type="ECO:0000259" key="5">
    <source>
        <dbReference type="PROSITE" id="PS50977"/>
    </source>
</evidence>
<accession>A0ABS4I0J2</accession>